<dbReference type="GO" id="GO:0008758">
    <property type="term" value="F:UDP-2,3-diacylglucosamine hydrolase activity"/>
    <property type="evidence" value="ECO:0007669"/>
    <property type="project" value="TreeGrafter"/>
</dbReference>
<evidence type="ECO:0000256" key="1">
    <source>
        <dbReference type="ARBA" id="ARBA00022475"/>
    </source>
</evidence>
<name>A0A846MNJ3_9BACT</name>
<dbReference type="SUPFAM" id="SSF56300">
    <property type="entry name" value="Metallo-dependent phosphatases"/>
    <property type="match status" value="1"/>
</dbReference>
<dbReference type="GO" id="GO:0009245">
    <property type="term" value="P:lipid A biosynthetic process"/>
    <property type="evidence" value="ECO:0007669"/>
    <property type="project" value="TreeGrafter"/>
</dbReference>
<evidence type="ECO:0000256" key="4">
    <source>
        <dbReference type="ARBA" id="ARBA00023136"/>
    </source>
</evidence>
<reference evidence="7 8" key="1">
    <citation type="submission" date="2020-03" db="EMBL/GenBank/DDBJ databases">
        <title>Genomic Encyclopedia of Type Strains, Phase IV (KMG-IV): sequencing the most valuable type-strain genomes for metagenomic binning, comparative biology and taxonomic classification.</title>
        <authorList>
            <person name="Goeker M."/>
        </authorList>
    </citation>
    <scope>NUCLEOTIDE SEQUENCE [LARGE SCALE GENOMIC DNA]</scope>
    <source>
        <strain evidence="7 8">DSM 5718</strain>
    </source>
</reference>
<dbReference type="EMBL" id="JAASRN010000001">
    <property type="protein sequence ID" value="NIK73039.1"/>
    <property type="molecule type" value="Genomic_DNA"/>
</dbReference>
<dbReference type="PANTHER" id="PTHR34990">
    <property type="entry name" value="UDP-2,3-DIACYLGLUCOSAMINE HYDROLASE-RELATED"/>
    <property type="match status" value="1"/>
</dbReference>
<organism evidence="7 8">
    <name type="scientific">Thermonema lapsum</name>
    <dbReference type="NCBI Taxonomy" id="28195"/>
    <lineage>
        <taxon>Bacteria</taxon>
        <taxon>Pseudomonadati</taxon>
        <taxon>Bacteroidota</taxon>
        <taxon>Cytophagia</taxon>
        <taxon>Cytophagales</taxon>
        <taxon>Thermonemataceae</taxon>
        <taxon>Thermonema</taxon>
    </lineage>
</organism>
<evidence type="ECO:0000256" key="2">
    <source>
        <dbReference type="ARBA" id="ARBA00022519"/>
    </source>
</evidence>
<keyword evidence="3" id="KW-0479">Metal-binding</keyword>
<feature type="domain" description="Calcineurin-like phosphoesterase" evidence="6">
    <location>
        <begin position="12"/>
        <end position="211"/>
    </location>
</feature>
<dbReference type="PANTHER" id="PTHR34990:SF2">
    <property type="entry name" value="BLL8164 PROTEIN"/>
    <property type="match status" value="1"/>
</dbReference>
<dbReference type="InterPro" id="IPR043461">
    <property type="entry name" value="LpxH-like"/>
</dbReference>
<evidence type="ECO:0000256" key="3">
    <source>
        <dbReference type="ARBA" id="ARBA00022723"/>
    </source>
</evidence>
<keyword evidence="8" id="KW-1185">Reference proteome</keyword>
<dbReference type="GO" id="GO:0016020">
    <property type="term" value="C:membrane"/>
    <property type="evidence" value="ECO:0007669"/>
    <property type="project" value="GOC"/>
</dbReference>
<keyword evidence="4" id="KW-0472">Membrane</keyword>
<keyword evidence="5" id="KW-0464">Manganese</keyword>
<evidence type="ECO:0000313" key="8">
    <source>
        <dbReference type="Proteomes" id="UP000537126"/>
    </source>
</evidence>
<comment type="caution">
    <text evidence="7">The sequence shown here is derived from an EMBL/GenBank/DDBJ whole genome shotgun (WGS) entry which is preliminary data.</text>
</comment>
<evidence type="ECO:0000313" key="7">
    <source>
        <dbReference type="EMBL" id="NIK73039.1"/>
    </source>
</evidence>
<dbReference type="Proteomes" id="UP000537126">
    <property type="component" value="Unassembled WGS sequence"/>
</dbReference>
<proteinExistence type="predicted"/>
<dbReference type="AlphaFoldDB" id="A0A846MNJ3"/>
<protein>
    <submittedName>
        <fullName evidence="7">UDP-2,3-diacylglucosamine pyrophosphatase LpxH</fullName>
    </submittedName>
</protein>
<dbReference type="Gene3D" id="3.60.21.10">
    <property type="match status" value="1"/>
</dbReference>
<gene>
    <name evidence="7" type="ORF">FHS56_000525</name>
</gene>
<dbReference type="InterPro" id="IPR029052">
    <property type="entry name" value="Metallo-depent_PP-like"/>
</dbReference>
<evidence type="ECO:0000259" key="6">
    <source>
        <dbReference type="Pfam" id="PF00149"/>
    </source>
</evidence>
<dbReference type="GO" id="GO:0046872">
    <property type="term" value="F:metal ion binding"/>
    <property type="evidence" value="ECO:0007669"/>
    <property type="project" value="UniProtKB-KW"/>
</dbReference>
<dbReference type="CDD" id="cd07398">
    <property type="entry name" value="MPP_YbbF-LpxH"/>
    <property type="match status" value="1"/>
</dbReference>
<dbReference type="RefSeq" id="WP_394352634.1">
    <property type="nucleotide sequence ID" value="NZ_JAASRN010000001.1"/>
</dbReference>
<accession>A0A846MNJ3</accession>
<keyword evidence="1" id="KW-1003">Cell membrane</keyword>
<dbReference type="Pfam" id="PF00149">
    <property type="entry name" value="Metallophos"/>
    <property type="match status" value="1"/>
</dbReference>
<keyword evidence="2" id="KW-0997">Cell inner membrane</keyword>
<dbReference type="InterPro" id="IPR004843">
    <property type="entry name" value="Calcineurin-like_PHP"/>
</dbReference>
<sequence length="290" mass="33637">MTMRKPAKQHFKTIVISDVHLGSSGAKSKALVRFLKQYSCETLILNGDIIDAWQLKRYGRWRKRHTRFFKLILRMIEKHKTNVIYLRGNHDDFLDQILPLHIGSLSILRDYVYESHGRRFYVTHGDVFDSITSNLRWLAKLGDIGYTFLLWLNKKYNHYRAKQGLPYYSLSQKIKSKVKTAVNYISDFEEQLAALAKSKGCDGVICGHIHCAAIREIDGVLYMNSGDWVESLTALVEDDRGNWQILHYADEQSIAKEVMQESVEETDELDEVESFYVATWLDKMTAPSNF</sequence>
<evidence type="ECO:0000256" key="5">
    <source>
        <dbReference type="ARBA" id="ARBA00023211"/>
    </source>
</evidence>